<keyword evidence="4" id="KW-0418">Kinase</keyword>
<protein>
    <submittedName>
        <fullName evidence="7">Os03g0686800 protein</fullName>
    </submittedName>
</protein>
<dbReference type="EMBL" id="AP008209">
    <property type="protein sequence ID" value="BAH92319.1"/>
    <property type="molecule type" value="Genomic_DNA"/>
</dbReference>
<organism evidence="7 8">
    <name type="scientific">Oryza sativa subsp. japonica</name>
    <name type="common">Rice</name>
    <dbReference type="NCBI Taxonomy" id="39947"/>
    <lineage>
        <taxon>Eukaryota</taxon>
        <taxon>Viridiplantae</taxon>
        <taxon>Streptophyta</taxon>
        <taxon>Embryophyta</taxon>
        <taxon>Tracheophyta</taxon>
        <taxon>Spermatophyta</taxon>
        <taxon>Magnoliopsida</taxon>
        <taxon>Liliopsida</taxon>
        <taxon>Poales</taxon>
        <taxon>Poaceae</taxon>
        <taxon>BOP clade</taxon>
        <taxon>Oryzoideae</taxon>
        <taxon>Oryzeae</taxon>
        <taxon>Oryzinae</taxon>
        <taxon>Oryza</taxon>
        <taxon>Oryza sativa</taxon>
    </lineage>
</organism>
<reference evidence="7 8" key="1">
    <citation type="journal article" date="2005" name="Nature">
        <title>The map-based sequence of the rice genome.</title>
        <authorList>
            <consortium name="International rice genome sequencing project (IRGSP)"/>
            <person name="Matsumoto T."/>
            <person name="Wu J."/>
            <person name="Kanamori H."/>
            <person name="Katayose Y."/>
            <person name="Fujisawa M."/>
            <person name="Namiki N."/>
            <person name="Mizuno H."/>
            <person name="Yamamoto K."/>
            <person name="Antonio B.A."/>
            <person name="Baba T."/>
            <person name="Sakata K."/>
            <person name="Nagamura Y."/>
            <person name="Aoki H."/>
            <person name="Arikawa K."/>
            <person name="Arita K."/>
            <person name="Bito T."/>
            <person name="Chiden Y."/>
            <person name="Fujitsuka N."/>
            <person name="Fukunaka R."/>
            <person name="Hamada M."/>
            <person name="Harada C."/>
            <person name="Hayashi A."/>
            <person name="Hijishita S."/>
            <person name="Honda M."/>
            <person name="Hosokawa S."/>
            <person name="Ichikawa Y."/>
            <person name="Idonuma A."/>
            <person name="Iijima M."/>
            <person name="Ikeda M."/>
            <person name="Ikeno M."/>
            <person name="Ito K."/>
            <person name="Ito S."/>
            <person name="Ito T."/>
            <person name="Ito Y."/>
            <person name="Ito Y."/>
            <person name="Iwabuchi A."/>
            <person name="Kamiya K."/>
            <person name="Karasawa W."/>
            <person name="Kurita K."/>
            <person name="Katagiri S."/>
            <person name="Kikuta A."/>
            <person name="Kobayashi H."/>
            <person name="Kobayashi N."/>
            <person name="Machita K."/>
            <person name="Maehara T."/>
            <person name="Masukawa M."/>
            <person name="Mizubayashi T."/>
            <person name="Mukai Y."/>
            <person name="Nagasaki H."/>
            <person name="Nagata Y."/>
            <person name="Naito S."/>
            <person name="Nakashima M."/>
            <person name="Nakama Y."/>
            <person name="Nakamichi Y."/>
            <person name="Nakamura M."/>
            <person name="Meguro A."/>
            <person name="Negishi M."/>
            <person name="Ohta I."/>
            <person name="Ohta T."/>
            <person name="Okamoto M."/>
            <person name="Ono N."/>
            <person name="Saji S."/>
            <person name="Sakaguchi M."/>
            <person name="Sakai K."/>
            <person name="Shibata M."/>
            <person name="Shimokawa T."/>
            <person name="Song J."/>
            <person name="Takazaki Y."/>
            <person name="Terasawa K."/>
            <person name="Tsugane M."/>
            <person name="Tsuji K."/>
            <person name="Ueda S."/>
            <person name="Waki K."/>
            <person name="Yamagata H."/>
            <person name="Yamamoto M."/>
            <person name="Yamamoto S."/>
            <person name="Yamane H."/>
            <person name="Yoshiki S."/>
            <person name="Yoshihara R."/>
            <person name="Yukawa K."/>
            <person name="Zhong H."/>
            <person name="Yano M."/>
            <person name="Yuan Q."/>
            <person name="Ouyang S."/>
            <person name="Liu J."/>
            <person name="Jones K.M."/>
            <person name="Gansberger K."/>
            <person name="Moffat K."/>
            <person name="Hill J."/>
            <person name="Bera J."/>
            <person name="Fadrosh D."/>
            <person name="Jin S."/>
            <person name="Johri S."/>
            <person name="Kim M."/>
            <person name="Overton L."/>
            <person name="Reardon M."/>
            <person name="Tsitrin T."/>
            <person name="Vuong H."/>
            <person name="Weaver B."/>
            <person name="Ciecko A."/>
            <person name="Tallon L."/>
            <person name="Jackson J."/>
            <person name="Pai G."/>
            <person name="Aken S.V."/>
            <person name="Utterback T."/>
            <person name="Reidmuller S."/>
            <person name="Feldblyum T."/>
            <person name="Hsiao J."/>
            <person name="Zismann V."/>
            <person name="Iobst S."/>
            <person name="de Vazeille A.R."/>
            <person name="Buell C.R."/>
            <person name="Ying K."/>
            <person name="Li Y."/>
            <person name="Lu T."/>
            <person name="Huang Y."/>
            <person name="Zhao Q."/>
            <person name="Feng Q."/>
            <person name="Zhang L."/>
            <person name="Zhu J."/>
            <person name="Weng Q."/>
            <person name="Mu J."/>
            <person name="Lu Y."/>
            <person name="Fan D."/>
            <person name="Liu Y."/>
            <person name="Guan J."/>
            <person name="Zhang Y."/>
            <person name="Yu S."/>
            <person name="Liu X."/>
            <person name="Zhang Y."/>
            <person name="Hong G."/>
            <person name="Han B."/>
            <person name="Choisne N."/>
            <person name="Demange N."/>
            <person name="Orjeda G."/>
            <person name="Samain S."/>
            <person name="Cattolico L."/>
            <person name="Pelletier E."/>
            <person name="Couloux A."/>
            <person name="Segurens B."/>
            <person name="Wincker P."/>
            <person name="D'Hont A."/>
            <person name="Scarpelli C."/>
            <person name="Weissenbach J."/>
            <person name="Salanoubat M."/>
            <person name="Quetier F."/>
            <person name="Yu Y."/>
            <person name="Kim H.R."/>
            <person name="Rambo T."/>
            <person name="Currie J."/>
            <person name="Collura K."/>
            <person name="Luo M."/>
            <person name="Yang T."/>
            <person name="Ammiraju J.S.S."/>
            <person name="Engler F."/>
            <person name="Soderlund C."/>
            <person name="Wing R.A."/>
            <person name="Palmer L.E."/>
            <person name="de la Bastide M."/>
            <person name="Spiegel L."/>
            <person name="Nascimento L."/>
            <person name="Zutavern T."/>
            <person name="O'Shaughnessy A."/>
            <person name="Dike S."/>
            <person name="Dedhia N."/>
            <person name="Preston R."/>
            <person name="Balija V."/>
            <person name="McCombie W.R."/>
            <person name="Chow T."/>
            <person name="Chen H."/>
            <person name="Chung M."/>
            <person name="Chen C."/>
            <person name="Shaw J."/>
            <person name="Wu H."/>
            <person name="Hsiao K."/>
            <person name="Chao Y."/>
            <person name="Chu M."/>
            <person name="Cheng C."/>
            <person name="Hour A."/>
            <person name="Lee P."/>
            <person name="Lin S."/>
            <person name="Lin Y."/>
            <person name="Liou J."/>
            <person name="Liu S."/>
            <person name="Hsing Y."/>
            <person name="Raghuvanshi S."/>
            <person name="Mohanty A."/>
            <person name="Bharti A.K."/>
            <person name="Gaur A."/>
            <person name="Gupta V."/>
            <person name="Kumar D."/>
            <person name="Ravi V."/>
            <person name="Vij S."/>
            <person name="Kapur A."/>
            <person name="Khurana P."/>
            <person name="Khurana P."/>
            <person name="Khurana J.P."/>
            <person name="Tyagi A.K."/>
            <person name="Gaikwad K."/>
            <person name="Singh A."/>
            <person name="Dalal V."/>
            <person name="Srivastava S."/>
            <person name="Dixit A."/>
            <person name="Pal A.K."/>
            <person name="Ghazi I.A."/>
            <person name="Yadav M."/>
            <person name="Pandit A."/>
            <person name="Bhargava A."/>
            <person name="Sureshbabu K."/>
            <person name="Batra K."/>
            <person name="Sharma T.R."/>
            <person name="Mohapatra T."/>
            <person name="Singh N.K."/>
            <person name="Messing J."/>
            <person name="Nelson A.B."/>
            <person name="Fuks G."/>
            <person name="Kavchok S."/>
            <person name="Keizer G."/>
            <person name="Linton E."/>
            <person name="Llaca V."/>
            <person name="Song R."/>
            <person name="Tanyolac B."/>
            <person name="Young S."/>
            <person name="Ho-Il K."/>
            <person name="Hahn J.H."/>
            <person name="Sangsakoo G."/>
            <person name="Vanavichit A."/>
            <person name="de Mattos Luiz.A.T."/>
            <person name="Zimmer P.D."/>
            <person name="Malone G."/>
            <person name="Dellagostin O."/>
            <person name="de Oliveira A.C."/>
            <person name="Bevan M."/>
            <person name="Bancroft I."/>
            <person name="Minx P."/>
            <person name="Cordum H."/>
            <person name="Wilson R."/>
            <person name="Cheng Z."/>
            <person name="Jin W."/>
            <person name="Jiang J."/>
            <person name="Leong S.A."/>
            <person name="Iwama H."/>
            <person name="Gojobori T."/>
            <person name="Itoh T."/>
            <person name="Niimura Y."/>
            <person name="Fujii Y."/>
            <person name="Habara T."/>
            <person name="Sakai H."/>
            <person name="Sato Y."/>
            <person name="Wilson G."/>
            <person name="Kumar K."/>
            <person name="McCouch S."/>
            <person name="Juretic N."/>
            <person name="Hoen D."/>
            <person name="Wright S."/>
            <person name="Bruskiewich R."/>
            <person name="Bureau T."/>
            <person name="Miyao A."/>
            <person name="Hirochika H."/>
            <person name="Nishikawa T."/>
            <person name="Kadowaki K."/>
            <person name="Sugiura M."/>
            <person name="Burr B."/>
            <person name="Sasaki T."/>
        </authorList>
    </citation>
    <scope>NUCLEOTIDE SEQUENCE [LARGE SCALE GENOMIC DNA]</scope>
    <source>
        <strain evidence="8">cv. Nipponbare</strain>
    </source>
</reference>
<feature type="region of interest" description="Disordered" evidence="6">
    <location>
        <begin position="1"/>
        <end position="20"/>
    </location>
</feature>
<dbReference type="PANTHER" id="PTHR31814">
    <property type="match status" value="1"/>
</dbReference>
<evidence type="ECO:0000256" key="6">
    <source>
        <dbReference type="SAM" id="MobiDB-lite"/>
    </source>
</evidence>
<dbReference type="Proteomes" id="UP000000763">
    <property type="component" value="Chromosome 3"/>
</dbReference>
<dbReference type="GO" id="GO:0005524">
    <property type="term" value="F:ATP binding"/>
    <property type="evidence" value="ECO:0007669"/>
    <property type="project" value="UniProtKB-KW"/>
</dbReference>
<evidence type="ECO:0000256" key="3">
    <source>
        <dbReference type="ARBA" id="ARBA00022741"/>
    </source>
</evidence>
<evidence type="ECO:0000313" key="8">
    <source>
        <dbReference type="Proteomes" id="UP000000763"/>
    </source>
</evidence>
<dbReference type="AlphaFoldDB" id="C7IZE4"/>
<keyword evidence="5" id="KW-0067">ATP-binding</keyword>
<evidence type="ECO:0000313" key="7">
    <source>
        <dbReference type="EMBL" id="BAH92319.1"/>
    </source>
</evidence>
<evidence type="ECO:0000256" key="2">
    <source>
        <dbReference type="ARBA" id="ARBA00022679"/>
    </source>
</evidence>
<reference evidence="8" key="2">
    <citation type="journal article" date="2008" name="Nucleic Acids Res.">
        <title>The rice annotation project database (RAP-DB): 2008 update.</title>
        <authorList>
            <consortium name="The rice annotation project (RAP)"/>
        </authorList>
    </citation>
    <scope>GENOME REANNOTATION</scope>
    <source>
        <strain evidence="8">cv. Nipponbare</strain>
    </source>
</reference>
<evidence type="ECO:0000256" key="1">
    <source>
        <dbReference type="ARBA" id="ARBA00005092"/>
    </source>
</evidence>
<proteinExistence type="predicted"/>
<dbReference type="PANTHER" id="PTHR31814:SF2">
    <property type="entry name" value="PHOSPHOMEVALONATE KINASE"/>
    <property type="match status" value="1"/>
</dbReference>
<evidence type="ECO:0000256" key="5">
    <source>
        <dbReference type="ARBA" id="ARBA00022840"/>
    </source>
</evidence>
<keyword evidence="2" id="KW-0808">Transferase</keyword>
<dbReference type="KEGG" id="dosa:Os03g0686800"/>
<dbReference type="GO" id="GO:0016301">
    <property type="term" value="F:kinase activity"/>
    <property type="evidence" value="ECO:0007669"/>
    <property type="project" value="UniProtKB-KW"/>
</dbReference>
<evidence type="ECO:0000256" key="4">
    <source>
        <dbReference type="ARBA" id="ARBA00022777"/>
    </source>
</evidence>
<gene>
    <name evidence="7" type="ordered locus">Os03g0686800</name>
</gene>
<sequence>MPLASYAPPRRKRSDLERRPENGSVSVSLSLLDLDCLALDPGLTVRPIPVAGQGRGAASASAPGKVLERPNAGLVLITTARFYAVVLPPRDQLTHDESWAWAWTNVKVTSPQLSREATYKLSPKKSTSSRESANPFVEQDSAILGGSCGSDMILYPKLGAQLVSSLFSFEKIPVVTQEQGPLTFIQPTAGNHLDMMARDDVLAEDDVNMSSNGTPSKSVYRQFGTAYSRSMNYIELKHAKPIITKRKCLPLGLFVICSSLSKLSPFSA</sequence>
<keyword evidence="3" id="KW-0547">Nucleotide-binding</keyword>
<feature type="region of interest" description="Disordered" evidence="6">
    <location>
        <begin position="114"/>
        <end position="134"/>
    </location>
</feature>
<dbReference type="InterPro" id="IPR035102">
    <property type="entry name" value="Phosphomevalonate_kinase"/>
</dbReference>
<name>C7IZE4_ORYSJ</name>
<accession>C7IZE4</accession>
<comment type="pathway">
    <text evidence="1">Isoprenoid biosynthesis; isopentenyl diphosphate biosynthesis via mevalonate pathway.</text>
</comment>